<evidence type="ECO:0000313" key="3">
    <source>
        <dbReference type="Proteomes" id="UP001174136"/>
    </source>
</evidence>
<protein>
    <recommendedName>
        <fullName evidence="1">SAP domain-containing protein</fullName>
    </recommendedName>
</protein>
<dbReference type="InterPro" id="IPR003034">
    <property type="entry name" value="SAP_dom"/>
</dbReference>
<feature type="domain" description="SAP" evidence="1">
    <location>
        <begin position="72"/>
        <end position="106"/>
    </location>
</feature>
<dbReference type="EMBL" id="JAOPHQ010004272">
    <property type="protein sequence ID" value="KAK0140069.1"/>
    <property type="molecule type" value="Genomic_DNA"/>
</dbReference>
<dbReference type="Proteomes" id="UP001174136">
    <property type="component" value="Unassembled WGS sequence"/>
</dbReference>
<dbReference type="AlphaFoldDB" id="A0AA47MGY7"/>
<evidence type="ECO:0000313" key="2">
    <source>
        <dbReference type="EMBL" id="KAK0140069.1"/>
    </source>
</evidence>
<gene>
    <name evidence="2" type="ORF">N1851_023032</name>
</gene>
<accession>A0AA47MGY7</accession>
<name>A0AA47MGY7_MERPO</name>
<dbReference type="InterPro" id="IPR039598">
    <property type="entry name" value="HMGXB3"/>
</dbReference>
<dbReference type="PANTHER" id="PTHR17609">
    <property type="entry name" value="HMG DOMAIN-CONTAINING PROTEIN 3"/>
    <property type="match status" value="1"/>
</dbReference>
<comment type="caution">
    <text evidence="2">The sequence shown here is derived from an EMBL/GenBank/DDBJ whole genome shotgun (WGS) entry which is preliminary data.</text>
</comment>
<evidence type="ECO:0000259" key="1">
    <source>
        <dbReference type="PROSITE" id="PS50800"/>
    </source>
</evidence>
<proteinExistence type="predicted"/>
<organism evidence="2 3">
    <name type="scientific">Merluccius polli</name>
    <name type="common">Benguela hake</name>
    <name type="synonym">Merluccius cadenati</name>
    <dbReference type="NCBI Taxonomy" id="89951"/>
    <lineage>
        <taxon>Eukaryota</taxon>
        <taxon>Metazoa</taxon>
        <taxon>Chordata</taxon>
        <taxon>Craniata</taxon>
        <taxon>Vertebrata</taxon>
        <taxon>Euteleostomi</taxon>
        <taxon>Actinopterygii</taxon>
        <taxon>Neopterygii</taxon>
        <taxon>Teleostei</taxon>
        <taxon>Neoteleostei</taxon>
        <taxon>Acanthomorphata</taxon>
        <taxon>Zeiogadaria</taxon>
        <taxon>Gadariae</taxon>
        <taxon>Gadiformes</taxon>
        <taxon>Gadoidei</taxon>
        <taxon>Merlucciidae</taxon>
        <taxon>Merluccius</taxon>
    </lineage>
</organism>
<dbReference type="PROSITE" id="PS50800">
    <property type="entry name" value="SAP"/>
    <property type="match status" value="1"/>
</dbReference>
<keyword evidence="3" id="KW-1185">Reference proteome</keyword>
<dbReference type="PANTHER" id="PTHR17609:SF3">
    <property type="entry name" value="SAP DOMAIN-CONTAINING PROTEIN"/>
    <property type="match status" value="1"/>
</dbReference>
<reference evidence="2" key="1">
    <citation type="journal article" date="2023" name="Front. Mar. Sci.">
        <title>A new Merluccius polli reference genome to investigate the effects of global change in West African waters.</title>
        <authorList>
            <person name="Mateo J.L."/>
            <person name="Blanco-Fernandez C."/>
            <person name="Garcia-Vazquez E."/>
            <person name="Machado-Schiaffino G."/>
        </authorList>
    </citation>
    <scope>NUCLEOTIDE SEQUENCE</scope>
    <source>
        <strain evidence="2">C29</strain>
        <tissue evidence="2">Fin</tissue>
    </source>
</reference>
<sequence>MFITQNPLFDCEGNRENTCKVSPSYDKWALWIGSHTRSGRILNTEYAKLASKKSGAEHADVEISEERLSNELMNLKVDTLRKLVRGCGIDSKGSKIDLLLRLRDEMKTRSTYDKVFQKVWGASGKHLLCTYCSIISLYSLGTFSEKHLVFKHTLTRQFFQCVMNEVYCNI</sequence>